<dbReference type="EMBL" id="CP061169">
    <property type="protein sequence ID" value="QPZ37436.1"/>
    <property type="molecule type" value="Genomic_DNA"/>
</dbReference>
<evidence type="ECO:0000313" key="2">
    <source>
        <dbReference type="Proteomes" id="UP000662814"/>
    </source>
</evidence>
<sequence length="121" mass="13124">MKHNHSLLDEPLDARQAMLTLGPAWDLSETIGRYRITQRGTVAVSVTVVARRVDPALRRFPPEVRVQAGGAELSCVIDPRWYGSASSLIAVLEAELPGIAQYSASVQVDDATEVLPLTRSA</sequence>
<gene>
    <name evidence="1" type="ORF">HCR76_11385</name>
</gene>
<organism evidence="1 2">
    <name type="scientific">Paramicrobacterium chengjingii</name>
    <dbReference type="NCBI Taxonomy" id="2769067"/>
    <lineage>
        <taxon>Bacteria</taxon>
        <taxon>Bacillati</taxon>
        <taxon>Actinomycetota</taxon>
        <taxon>Actinomycetes</taxon>
        <taxon>Micrococcales</taxon>
        <taxon>Microbacteriaceae</taxon>
        <taxon>Paramicrobacterium</taxon>
    </lineage>
</organism>
<evidence type="ECO:0000313" key="1">
    <source>
        <dbReference type="EMBL" id="QPZ37436.1"/>
    </source>
</evidence>
<name>A0ABX6YF67_9MICO</name>
<dbReference type="RefSeq" id="WP_166991901.1">
    <property type="nucleotide sequence ID" value="NZ_CP061169.1"/>
</dbReference>
<protein>
    <submittedName>
        <fullName evidence="1">Uncharacterized protein</fullName>
    </submittedName>
</protein>
<keyword evidence="2" id="KW-1185">Reference proteome</keyword>
<accession>A0ABX6YF67</accession>
<dbReference type="Proteomes" id="UP000662814">
    <property type="component" value="Chromosome"/>
</dbReference>
<reference evidence="1 2" key="1">
    <citation type="submission" date="2020-12" db="EMBL/GenBank/DDBJ databases">
        <title>Microbacterium sp. HY060.</title>
        <authorList>
            <person name="Zhou J."/>
        </authorList>
    </citation>
    <scope>NUCLEOTIDE SEQUENCE [LARGE SCALE GENOMIC DNA]</scope>
    <source>
        <strain evidence="1 2">HY60</strain>
    </source>
</reference>
<proteinExistence type="predicted"/>